<dbReference type="AlphaFoldDB" id="A0A1V3IQ69"/>
<name>A0A1V3IQ69_9PAST</name>
<reference evidence="2 3" key="1">
    <citation type="submission" date="2016-10" db="EMBL/GenBank/DDBJ databases">
        <title>Rodentibacter gen. nov. and new species.</title>
        <authorList>
            <person name="Christensen H."/>
        </authorList>
    </citation>
    <scope>NUCLEOTIDE SEQUENCE [LARGE SCALE GENOMIC DNA]</scope>
    <source>
        <strain evidence="2 3">CCUG17206</strain>
    </source>
</reference>
<organism evidence="2 3">
    <name type="scientific">Rodentibacter rarus</name>
    <dbReference type="NCBI Taxonomy" id="1908260"/>
    <lineage>
        <taxon>Bacteria</taxon>
        <taxon>Pseudomonadati</taxon>
        <taxon>Pseudomonadota</taxon>
        <taxon>Gammaproteobacteria</taxon>
        <taxon>Pasteurellales</taxon>
        <taxon>Pasteurellaceae</taxon>
        <taxon>Rodentibacter</taxon>
    </lineage>
</organism>
<evidence type="ECO:0000313" key="3">
    <source>
        <dbReference type="Proteomes" id="UP000189433"/>
    </source>
</evidence>
<dbReference type="EMBL" id="MLHJ01000020">
    <property type="protein sequence ID" value="OOF44261.1"/>
    <property type="molecule type" value="Genomic_DNA"/>
</dbReference>
<keyword evidence="3" id="KW-1185">Reference proteome</keyword>
<accession>A0A1V3IQ69</accession>
<dbReference type="Proteomes" id="UP000189433">
    <property type="component" value="Unassembled WGS sequence"/>
</dbReference>
<dbReference type="RefSeq" id="WP_077415211.1">
    <property type="nucleotide sequence ID" value="NZ_MLHI01000022.1"/>
</dbReference>
<comment type="caution">
    <text evidence="2">The sequence shown here is derived from an EMBL/GenBank/DDBJ whole genome shotgun (WGS) entry which is preliminary data.</text>
</comment>
<evidence type="ECO:0000256" key="1">
    <source>
        <dbReference type="SAM" id="SignalP"/>
    </source>
</evidence>
<dbReference type="STRING" id="1908260.BKK50_03035"/>
<feature type="chain" id="PRO_5012505419" evidence="1">
    <location>
        <begin position="20"/>
        <end position="234"/>
    </location>
</feature>
<gene>
    <name evidence="2" type="ORF">BKK50_03035</name>
</gene>
<evidence type="ECO:0000313" key="2">
    <source>
        <dbReference type="EMBL" id="OOF44261.1"/>
    </source>
</evidence>
<feature type="signal peptide" evidence="1">
    <location>
        <begin position="1"/>
        <end position="19"/>
    </location>
</feature>
<keyword evidence="1" id="KW-0732">Signal</keyword>
<protein>
    <submittedName>
        <fullName evidence="2">Uncharacterized protein</fullName>
    </submittedName>
</protein>
<sequence length="234" mass="26468">MKKFLLLTLAAFFVSTSYAEDVIGDPPIDEGEDEITLEAFLQKPLSQIAEISMEKYPRVGFPDNIYSELLKIAESYNNRGKGIFLSIQNALYSEPYNFCNKGYSYEPKNIHITCNDSFQTVINLLSDLKLQKKDWEPKYSFRQYKRMTLLDLAEKVEEGSKTKEFDLEDLQEDLTNLLTKEYGNLGYLIVNDGAGLLRAVGTCGLAKSSGAIHRKDVKKLCNLSIGEAIEGYLE</sequence>
<proteinExistence type="predicted"/>